<dbReference type="GO" id="GO:0012507">
    <property type="term" value="C:ER to Golgi transport vesicle membrane"/>
    <property type="evidence" value="ECO:0007669"/>
    <property type="project" value="UniProtKB-SubCell"/>
</dbReference>
<evidence type="ECO:0000256" key="10">
    <source>
        <dbReference type="ARBA" id="ARBA00022824"/>
    </source>
</evidence>
<dbReference type="InterPro" id="IPR027417">
    <property type="entry name" value="P-loop_NTPase"/>
</dbReference>
<evidence type="ECO:0000256" key="4">
    <source>
        <dbReference type="ARBA" id="ARBA00007507"/>
    </source>
</evidence>
<evidence type="ECO:0000256" key="13">
    <source>
        <dbReference type="ARBA" id="ARBA00023034"/>
    </source>
</evidence>
<name>A0A8H7Y3C7_PSICU</name>
<evidence type="ECO:0000256" key="2">
    <source>
        <dbReference type="ARBA" id="ARBA00004299"/>
    </source>
</evidence>
<feature type="binding site" evidence="18">
    <location>
        <position position="130"/>
    </location>
    <ligand>
        <name>GTP</name>
        <dbReference type="ChEBI" id="CHEBI:37565"/>
    </ligand>
</feature>
<evidence type="ECO:0000256" key="15">
    <source>
        <dbReference type="ARBA" id="ARBA00023136"/>
    </source>
</evidence>
<evidence type="ECO:0000256" key="5">
    <source>
        <dbReference type="ARBA" id="ARBA00019961"/>
    </source>
</evidence>
<feature type="transmembrane region" description="Helical" evidence="22">
    <location>
        <begin position="402"/>
        <end position="421"/>
    </location>
</feature>
<dbReference type="Pfam" id="PF00025">
    <property type="entry name" value="Arf"/>
    <property type="match status" value="1"/>
</dbReference>
<dbReference type="GO" id="GO:0005525">
    <property type="term" value="F:GTP binding"/>
    <property type="evidence" value="ECO:0007669"/>
    <property type="project" value="UniProtKB-KW"/>
</dbReference>
<evidence type="ECO:0000256" key="14">
    <source>
        <dbReference type="ARBA" id="ARBA00023134"/>
    </source>
</evidence>
<feature type="binding site" evidence="18">
    <location>
        <position position="30"/>
    </location>
    <ligand>
        <name>GTP</name>
        <dbReference type="ChEBI" id="CHEBI:37565"/>
    </ligand>
</feature>
<evidence type="ECO:0000256" key="19">
    <source>
        <dbReference type="PIRSR" id="PIRSR606689-1"/>
    </source>
</evidence>
<evidence type="ECO:0000256" key="9">
    <source>
        <dbReference type="ARBA" id="ARBA00022801"/>
    </source>
</evidence>
<feature type="binding site" evidence="17">
    <location>
        <position position="29"/>
    </location>
    <ligand>
        <name>Mg(2+)</name>
        <dbReference type="ChEBI" id="CHEBI:18420"/>
    </ligand>
</feature>
<dbReference type="SMART" id="SM00177">
    <property type="entry name" value="ARF"/>
    <property type="match status" value="1"/>
</dbReference>
<keyword evidence="16" id="KW-0968">Cytoplasmic vesicle</keyword>
<dbReference type="InterPro" id="IPR006687">
    <property type="entry name" value="Small_GTPase_SAR1"/>
</dbReference>
<feature type="binding site" evidence="18">
    <location>
        <position position="132"/>
    </location>
    <ligand>
        <name>GTP</name>
        <dbReference type="ChEBI" id="CHEBI:37565"/>
    </ligand>
</feature>
<dbReference type="GO" id="GO:0016192">
    <property type="term" value="P:vesicle-mediated transport"/>
    <property type="evidence" value="ECO:0007669"/>
    <property type="project" value="UniProtKB-KW"/>
</dbReference>
<feature type="transmembrane region" description="Helical" evidence="22">
    <location>
        <begin position="427"/>
        <end position="447"/>
    </location>
</feature>
<dbReference type="PRINTS" id="PR00328">
    <property type="entry name" value="SAR1GTPBP"/>
</dbReference>
<evidence type="ECO:0000256" key="11">
    <source>
        <dbReference type="ARBA" id="ARBA00022892"/>
    </source>
</evidence>
<evidence type="ECO:0000256" key="21">
    <source>
        <dbReference type="RuleBase" id="RU003926"/>
    </source>
</evidence>
<evidence type="ECO:0000256" key="17">
    <source>
        <dbReference type="PIRSR" id="PIRSR606687-1"/>
    </source>
</evidence>
<keyword evidence="15 22" id="KW-0472">Membrane</keyword>
<dbReference type="PROSITE" id="PS51417">
    <property type="entry name" value="ARF"/>
    <property type="match status" value="1"/>
</dbReference>
<dbReference type="EMBL" id="JAFIQS010000003">
    <property type="protein sequence ID" value="KAG5171833.1"/>
    <property type="molecule type" value="Genomic_DNA"/>
</dbReference>
<dbReference type="InterPro" id="IPR006689">
    <property type="entry name" value="Small_GTPase_ARF/SAR"/>
</dbReference>
<feature type="binding site" evidence="19">
    <location>
        <begin position="27"/>
        <end position="34"/>
    </location>
    <ligand>
        <name>GTP</name>
        <dbReference type="ChEBI" id="CHEBI:37565"/>
    </ligand>
</feature>
<evidence type="ECO:0000256" key="16">
    <source>
        <dbReference type="ARBA" id="ARBA00023329"/>
    </source>
</evidence>
<keyword evidence="11 21" id="KW-0931">ER-Golgi transport</keyword>
<accession>A0A8H7Y3C7</accession>
<keyword evidence="9" id="KW-0378">Hydrolase</keyword>
<reference evidence="23" key="1">
    <citation type="submission" date="2021-02" db="EMBL/GenBank/DDBJ databases">
        <title>Psilocybe cubensis genome.</title>
        <authorList>
            <person name="Mckernan K.J."/>
            <person name="Crawford S."/>
            <person name="Trippe A."/>
            <person name="Kane L.T."/>
            <person name="Mclaughlin S."/>
        </authorList>
    </citation>
    <scope>NUCLEOTIDE SEQUENCE [LARGE SCALE GENOMIC DNA]</scope>
    <source>
        <strain evidence="23">MGC-MH-2018</strain>
    </source>
</reference>
<keyword evidence="14 19" id="KW-0342">GTP-binding</keyword>
<dbReference type="Gene3D" id="3.40.50.300">
    <property type="entry name" value="P-loop containing nucleotide triphosphate hydrolases"/>
    <property type="match status" value="1"/>
</dbReference>
<comment type="similarity">
    <text evidence="4 21">Belongs to the small GTPase superfamily. SAR1 family.</text>
</comment>
<dbReference type="GO" id="GO:0005789">
    <property type="term" value="C:endoplasmic reticulum membrane"/>
    <property type="evidence" value="ECO:0007669"/>
    <property type="project" value="UniProtKB-SubCell"/>
</dbReference>
<keyword evidence="10 21" id="KW-0256">Endoplasmic reticulum</keyword>
<evidence type="ECO:0000313" key="23">
    <source>
        <dbReference type="EMBL" id="KAG5171833.1"/>
    </source>
</evidence>
<feature type="binding site" evidence="20">
    <location>
        <position position="51"/>
    </location>
    <ligand>
        <name>Mg(2+)</name>
        <dbReference type="ChEBI" id="CHEBI:18420"/>
    </ligand>
</feature>
<feature type="binding site" evidence="18">
    <location>
        <position position="32"/>
    </location>
    <ligand>
        <name>GTP</name>
        <dbReference type="ChEBI" id="CHEBI:37565"/>
    </ligand>
</feature>
<organism evidence="23">
    <name type="scientific">Psilocybe cubensis</name>
    <name type="common">Psychedelic mushroom</name>
    <name type="synonym">Stropharia cubensis</name>
    <dbReference type="NCBI Taxonomy" id="181762"/>
    <lineage>
        <taxon>Eukaryota</taxon>
        <taxon>Fungi</taxon>
        <taxon>Dikarya</taxon>
        <taxon>Basidiomycota</taxon>
        <taxon>Agaricomycotina</taxon>
        <taxon>Agaricomycetes</taxon>
        <taxon>Agaricomycetidae</taxon>
        <taxon>Agaricales</taxon>
        <taxon>Agaricineae</taxon>
        <taxon>Strophariaceae</taxon>
        <taxon>Psilocybe</taxon>
    </lineage>
</organism>
<dbReference type="SMART" id="SM00178">
    <property type="entry name" value="SAR"/>
    <property type="match status" value="1"/>
</dbReference>
<dbReference type="CDD" id="cd00879">
    <property type="entry name" value="Sar1"/>
    <property type="match status" value="1"/>
</dbReference>
<feature type="binding site" evidence="18">
    <location>
        <position position="129"/>
    </location>
    <ligand>
        <name>GTP</name>
        <dbReference type="ChEBI" id="CHEBI:37565"/>
    </ligand>
</feature>
<evidence type="ECO:0000256" key="8">
    <source>
        <dbReference type="ARBA" id="ARBA00022741"/>
    </source>
</evidence>
<dbReference type="InterPro" id="IPR007704">
    <property type="entry name" value="PIG-M"/>
</dbReference>
<comment type="subcellular location">
    <subcellularLocation>
        <location evidence="2">Cytoplasmic vesicle</location>
        <location evidence="2">COPII-coated vesicle membrane</location>
        <topology evidence="2">Peripheral membrane protein</topology>
        <orientation evidence="2">Cytoplasmic side</orientation>
    </subcellularLocation>
    <subcellularLocation>
        <location evidence="3">Endoplasmic reticulum membrane</location>
        <topology evidence="3">Peripheral membrane protein</topology>
        <orientation evidence="3">Cytoplasmic side</orientation>
    </subcellularLocation>
    <subcellularLocation>
        <location evidence="1">Golgi apparatus membrane</location>
        <topology evidence="1">Peripheral membrane protein</topology>
        <orientation evidence="1">Cytoplasmic side</orientation>
    </subcellularLocation>
</comment>
<keyword evidence="12 21" id="KW-0653">Protein transport</keyword>
<keyword evidence="13 21" id="KW-0333">Golgi apparatus</keyword>
<feature type="binding site" evidence="18">
    <location>
        <position position="35"/>
    </location>
    <ligand>
        <name>GTP</name>
        <dbReference type="ChEBI" id="CHEBI:37565"/>
    </ligand>
</feature>
<keyword evidence="7 21" id="KW-0813">Transport</keyword>
<evidence type="ECO:0000256" key="3">
    <source>
        <dbReference type="ARBA" id="ARBA00004397"/>
    </source>
</evidence>
<dbReference type="GO" id="GO:0000139">
    <property type="term" value="C:Golgi membrane"/>
    <property type="evidence" value="ECO:0007669"/>
    <property type="project" value="UniProtKB-SubCell"/>
</dbReference>
<evidence type="ECO:0000256" key="6">
    <source>
        <dbReference type="ARBA" id="ARBA00021124"/>
    </source>
</evidence>
<dbReference type="InterPro" id="IPR005225">
    <property type="entry name" value="Small_GTP-bd"/>
</dbReference>
<dbReference type="GO" id="GO:0004376">
    <property type="term" value="F:GPI mannosyltransferase activity"/>
    <property type="evidence" value="ECO:0007669"/>
    <property type="project" value="InterPro"/>
</dbReference>
<sequence>MFILNWFWDVLAQLGLLHKNAKILFLGLDNAGKTTLLHMLKNDRLATLQPTLHPTSEELAIGNVKFTTYDLGGHQQARRLWRDYFPEVDGIVFLVDSADFERFSESKAELDALLSIEELSKVPFLVLGNKIDAPGAVSEEELRHHLGLYQTTGKGKSSKGKVTEKVSAGSLNIEWHDAHSIVKYTDVDYRVFSDAASFLLHPGPGEANRAQGPLTKLFGRVLNFGDPYTRETYRYTPLLALLVTPNAWLLPSFGKYVFALCDIINGVLTYRLLKTEILPAVNTSSLYDKGDKKENEDTSPERIERLATLYSAVHLLNPLVFSISTRGSSESVLSLFVLLTLYAAVKGRWDMAAALLGLSTHWKIYPVIYGVACLGVVGQREVGSGTRMEYVKTLVNKKTMRFAAVSAGTFGLLGIGCYAIWGPPTQFFALLLSDIPHIPILLIWLLVNIGSSSLVEHHSTIAPDELYPSDGAFTLLRLAFREEEKGFSFCMVRTDMRIRNIQQSMHITVLPVVSAPPTAASPSTVDVSTRLRLIRRRMDRNTSTLA</sequence>
<gene>
    <name evidence="23" type="ORF">JR316_003922</name>
</gene>
<keyword evidence="8 18" id="KW-0547">Nucleotide-binding</keyword>
<dbReference type="SUPFAM" id="SSF52540">
    <property type="entry name" value="P-loop containing nucleoside triphosphate hydrolases"/>
    <property type="match status" value="1"/>
</dbReference>
<dbReference type="Pfam" id="PF05007">
    <property type="entry name" value="Mannosyl_trans"/>
    <property type="match status" value="1"/>
</dbReference>
<dbReference type="FunFam" id="3.40.50.300:FF:000161">
    <property type="entry name" value="Small COPII coat GTPase"/>
    <property type="match status" value="1"/>
</dbReference>
<feature type="binding site" evidence="19">
    <location>
        <position position="73"/>
    </location>
    <ligand>
        <name>GTP</name>
        <dbReference type="ChEBI" id="CHEBI:37565"/>
    </ligand>
</feature>
<dbReference type="GO" id="GO:0051751">
    <property type="term" value="F:alpha-1,4-mannosyltransferase activity"/>
    <property type="evidence" value="ECO:0007669"/>
    <property type="project" value="InterPro"/>
</dbReference>
<evidence type="ECO:0000256" key="7">
    <source>
        <dbReference type="ARBA" id="ARBA00022448"/>
    </source>
</evidence>
<keyword evidence="17" id="KW-0479">Metal-binding</keyword>
<evidence type="ECO:0000256" key="12">
    <source>
        <dbReference type="ARBA" id="ARBA00022927"/>
    </source>
</evidence>
<feature type="binding site" evidence="18">
    <location>
        <position position="34"/>
    </location>
    <ligand>
        <name>GTP</name>
        <dbReference type="ChEBI" id="CHEBI:37565"/>
    </ligand>
</feature>
<dbReference type="AlphaFoldDB" id="A0A8H7Y3C7"/>
<dbReference type="GO" id="GO:0006886">
    <property type="term" value="P:intracellular protein transport"/>
    <property type="evidence" value="ECO:0007669"/>
    <property type="project" value="InterPro"/>
</dbReference>
<dbReference type="GO" id="GO:0046872">
    <property type="term" value="F:metal ion binding"/>
    <property type="evidence" value="ECO:0007669"/>
    <property type="project" value="UniProtKB-KW"/>
</dbReference>
<evidence type="ECO:0000256" key="1">
    <source>
        <dbReference type="ARBA" id="ARBA00004255"/>
    </source>
</evidence>
<dbReference type="GO" id="GO:0003924">
    <property type="term" value="F:GTPase activity"/>
    <property type="evidence" value="ECO:0007669"/>
    <property type="project" value="InterPro"/>
</dbReference>
<feature type="binding site" evidence="18">
    <location>
        <position position="33"/>
    </location>
    <ligand>
        <name>GTP</name>
        <dbReference type="ChEBI" id="CHEBI:37565"/>
    </ligand>
</feature>
<comment type="caution">
    <text evidence="23">The sequence shown here is derived from an EMBL/GenBank/DDBJ whole genome shotgun (WGS) entry which is preliminary data.</text>
</comment>
<protein>
    <recommendedName>
        <fullName evidence="6">Small COPII coat GTPase SAR1</fullName>
    </recommendedName>
    <alternativeName>
        <fullName evidence="5">Small COPII coat GTPase sar1</fullName>
    </alternativeName>
</protein>
<proteinExistence type="inferred from homology"/>
<evidence type="ECO:0000256" key="22">
    <source>
        <dbReference type="SAM" id="Phobius"/>
    </source>
</evidence>
<dbReference type="PANTHER" id="PTHR45684">
    <property type="entry name" value="RE74312P"/>
    <property type="match status" value="1"/>
</dbReference>
<evidence type="ECO:0000256" key="18">
    <source>
        <dbReference type="PIRSR" id="PIRSR606687-2"/>
    </source>
</evidence>
<keyword evidence="17" id="KW-0460">Magnesium</keyword>
<keyword evidence="22" id="KW-1133">Transmembrane helix</keyword>
<evidence type="ECO:0000256" key="20">
    <source>
        <dbReference type="PIRSR" id="PIRSR606689-2"/>
    </source>
</evidence>
<keyword evidence="22" id="KW-0812">Transmembrane</keyword>
<dbReference type="GO" id="GO:0006506">
    <property type="term" value="P:GPI anchor biosynthetic process"/>
    <property type="evidence" value="ECO:0007669"/>
    <property type="project" value="UniProtKB-UniPathway"/>
</dbReference>
<feature type="binding site" evidence="19">
    <location>
        <begin position="129"/>
        <end position="132"/>
    </location>
    <ligand>
        <name>GTP</name>
        <dbReference type="ChEBI" id="CHEBI:37565"/>
    </ligand>
</feature>
<dbReference type="NCBIfam" id="TIGR00231">
    <property type="entry name" value="small_GTP"/>
    <property type="match status" value="1"/>
</dbReference>
<dbReference type="UniPathway" id="UPA00196"/>
<dbReference type="PROSITE" id="PS51422">
    <property type="entry name" value="SAR1"/>
    <property type="match status" value="1"/>
</dbReference>
<feature type="binding site" evidence="20">
    <location>
        <position position="34"/>
    </location>
    <ligand>
        <name>Mg(2+)</name>
        <dbReference type="ChEBI" id="CHEBI:18420"/>
    </ligand>
</feature>